<reference evidence="3 4" key="2">
    <citation type="submission" date="2019-01" db="EMBL/GenBank/DDBJ databases">
        <title>Tautonia sociabilis, a novel thermotolerant planctomycete of Isosphaeraceae family, isolated from a 4000 m deep subterranean habitat.</title>
        <authorList>
            <person name="Kovaleva O.L."/>
            <person name="Elcheninov A.G."/>
            <person name="Van Heerden E."/>
            <person name="Toshchakov S.V."/>
            <person name="Novikov A."/>
            <person name="Bonch-Osmolovskaya E.A."/>
            <person name="Kublanov I.V."/>
        </authorList>
    </citation>
    <scope>NUCLEOTIDE SEQUENCE [LARGE SCALE GENOMIC DNA]</scope>
    <source>
        <strain evidence="3 4">GM2012</strain>
    </source>
</reference>
<gene>
    <name evidence="3" type="ORF">TsocGM_05530</name>
</gene>
<dbReference type="AlphaFoldDB" id="A0A432MNR0"/>
<dbReference type="RefSeq" id="WP_126724305.1">
    <property type="nucleotide sequence ID" value="NZ_RYZH01000007.1"/>
</dbReference>
<evidence type="ECO:0000256" key="2">
    <source>
        <dbReference type="SAM" id="SignalP"/>
    </source>
</evidence>
<reference evidence="3 4" key="1">
    <citation type="submission" date="2018-12" db="EMBL/GenBank/DDBJ databases">
        <authorList>
            <person name="Toschakov S.V."/>
        </authorList>
    </citation>
    <scope>NUCLEOTIDE SEQUENCE [LARGE SCALE GENOMIC DNA]</scope>
    <source>
        <strain evidence="3 4">GM2012</strain>
    </source>
</reference>
<proteinExistence type="predicted"/>
<evidence type="ECO:0000256" key="1">
    <source>
        <dbReference type="SAM" id="MobiDB-lite"/>
    </source>
</evidence>
<keyword evidence="2" id="KW-0732">Signal</keyword>
<feature type="compositionally biased region" description="Low complexity" evidence="1">
    <location>
        <begin position="88"/>
        <end position="105"/>
    </location>
</feature>
<comment type="caution">
    <text evidence="3">The sequence shown here is derived from an EMBL/GenBank/DDBJ whole genome shotgun (WGS) entry which is preliminary data.</text>
</comment>
<organism evidence="3 4">
    <name type="scientific">Tautonia sociabilis</name>
    <dbReference type="NCBI Taxonomy" id="2080755"/>
    <lineage>
        <taxon>Bacteria</taxon>
        <taxon>Pseudomonadati</taxon>
        <taxon>Planctomycetota</taxon>
        <taxon>Planctomycetia</taxon>
        <taxon>Isosphaerales</taxon>
        <taxon>Isosphaeraceae</taxon>
        <taxon>Tautonia</taxon>
    </lineage>
</organism>
<feature type="compositionally biased region" description="Polar residues" evidence="1">
    <location>
        <begin position="116"/>
        <end position="126"/>
    </location>
</feature>
<dbReference type="OrthoDB" id="9982645at2"/>
<dbReference type="Proteomes" id="UP000280296">
    <property type="component" value="Unassembled WGS sequence"/>
</dbReference>
<feature type="region of interest" description="Disordered" evidence="1">
    <location>
        <begin position="62"/>
        <end position="132"/>
    </location>
</feature>
<feature type="chain" id="PRO_5019090519" evidence="2">
    <location>
        <begin position="26"/>
        <end position="132"/>
    </location>
</feature>
<evidence type="ECO:0000313" key="4">
    <source>
        <dbReference type="Proteomes" id="UP000280296"/>
    </source>
</evidence>
<keyword evidence="4" id="KW-1185">Reference proteome</keyword>
<accession>A0A432MNR0</accession>
<dbReference type="EMBL" id="RYZH01000007">
    <property type="protein sequence ID" value="RUL88817.1"/>
    <property type="molecule type" value="Genomic_DNA"/>
</dbReference>
<dbReference type="PROSITE" id="PS51257">
    <property type="entry name" value="PROKAR_LIPOPROTEIN"/>
    <property type="match status" value="1"/>
</dbReference>
<feature type="signal peptide" evidence="2">
    <location>
        <begin position="1"/>
        <end position="25"/>
    </location>
</feature>
<evidence type="ECO:0000313" key="3">
    <source>
        <dbReference type="EMBL" id="RUL88817.1"/>
    </source>
</evidence>
<protein>
    <submittedName>
        <fullName evidence="3">Uncharacterized protein</fullName>
    </submittedName>
</protein>
<sequence>MRRVSMPWRPGPAGLALALAALASAAGCTRNYYIYGESPAYMVPGETVVLDEVCELPSRVFSTSPAPSVASKGSAVSEAPDDPDVVASSGSRSSRVVISRPSSGPISGNWIARGSRTVTTRTQGSADLSRIE</sequence>
<name>A0A432MNR0_9BACT</name>